<dbReference type="GeneID" id="33349995"/>
<name>A0A220IGR3_9CIRC</name>
<evidence type="ECO:0000313" key="2">
    <source>
        <dbReference type="EMBL" id="ASH99184.1"/>
    </source>
</evidence>
<evidence type="ECO:0000313" key="3">
    <source>
        <dbReference type="Proteomes" id="UP000201587"/>
    </source>
</evidence>
<feature type="compositionally biased region" description="Low complexity" evidence="1">
    <location>
        <begin position="166"/>
        <end position="183"/>
    </location>
</feature>
<feature type="region of interest" description="Disordered" evidence="1">
    <location>
        <begin position="139"/>
        <end position="190"/>
    </location>
</feature>
<dbReference type="KEGG" id="vg:33349995"/>
<proteinExistence type="predicted"/>
<accession>A0A220IGR3</accession>
<keyword evidence="3" id="KW-1185">Reference proteome</keyword>
<dbReference type="Proteomes" id="UP000201587">
    <property type="component" value="Segment"/>
</dbReference>
<dbReference type="RefSeq" id="YP_009389443.1">
    <property type="nucleotide sequence ID" value="NC_035195.1"/>
</dbReference>
<protein>
    <submittedName>
        <fullName evidence="2">Uncharacterized protein</fullName>
    </submittedName>
</protein>
<dbReference type="EMBL" id="MF327574">
    <property type="protein sequence ID" value="ASH99184.1"/>
    <property type="molecule type" value="Genomic_DNA"/>
</dbReference>
<feature type="compositionally biased region" description="Low complexity" evidence="1">
    <location>
        <begin position="139"/>
        <end position="159"/>
    </location>
</feature>
<evidence type="ECO:0000256" key="1">
    <source>
        <dbReference type="SAM" id="MobiDB-lite"/>
    </source>
</evidence>
<sequence length="190" mass="20819">MDICLHCKRSPLHWRWTICSMVENQLPQQDSDICRAILSSLRDADSTLCERCFLEHTLNVRKALTNKTMTIAQRTETLKNLVNSPPTKEASVPVFGNLTENGASPWTTSPLIWKSLNPFPLCTEDIAVRADLSQTFTALAQQSESESSETGSQSSSSASKMSPTIEQLNSSSTSLEESVSLGSADTYSAN</sequence>
<organism evidence="2">
    <name type="scientific">Giant panda circovirus 2</name>
    <dbReference type="NCBI Taxonomy" id="2016457"/>
    <lineage>
        <taxon>Viruses</taxon>
        <taxon>Monodnaviria</taxon>
        <taxon>Shotokuvirae</taxon>
        <taxon>Cressdnaviricota</taxon>
        <taxon>Arfiviricetes</taxon>
        <taxon>Cirlivirales</taxon>
        <taxon>Circoviridae</taxon>
        <taxon>Circovirus</taxon>
    </lineage>
</organism>
<reference evidence="2" key="1">
    <citation type="journal article" date="2017" name="Microbiome">
        <title>Virome comparisons in wild-diseased and healthy captive giant pandas.</title>
        <authorList>
            <person name="Zhang W."/>
            <person name="Yang S."/>
            <person name="Shan T."/>
            <person name="Hou R."/>
            <person name="Liu Z."/>
            <person name="Li W."/>
            <person name="Guo L."/>
            <person name="Wang Y."/>
            <person name="Chen P."/>
            <person name="Wang X."/>
            <person name="Feng F."/>
            <person name="Wang H."/>
            <person name="Chen C."/>
            <person name="Shen Q."/>
            <person name="Zhou C."/>
            <person name="Hua X."/>
            <person name="Cui L."/>
            <person name="Deng X."/>
            <person name="Zhang Z."/>
            <person name="Qi D."/>
            <person name="Delwart E."/>
        </authorList>
    </citation>
    <scope>NUCLEOTIDE SEQUENCE</scope>
    <source>
        <strain evidence="2">Gpci002</strain>
    </source>
</reference>